<dbReference type="SUPFAM" id="SSF52777">
    <property type="entry name" value="CoA-dependent acyltransferases"/>
    <property type="match status" value="1"/>
</dbReference>
<dbReference type="PROSITE" id="PS00455">
    <property type="entry name" value="AMP_BINDING"/>
    <property type="match status" value="1"/>
</dbReference>
<proteinExistence type="predicted"/>
<feature type="domain" description="AMP-dependent synthetase/ligase" evidence="1">
    <location>
        <begin position="317"/>
        <end position="393"/>
    </location>
</feature>
<dbReference type="Gene3D" id="3.40.50.12780">
    <property type="entry name" value="N-terminal domain of ligase-like"/>
    <property type="match status" value="1"/>
</dbReference>
<dbReference type="InterPro" id="IPR042099">
    <property type="entry name" value="ANL_N_sf"/>
</dbReference>
<dbReference type="PANTHER" id="PTHR45527:SF1">
    <property type="entry name" value="FATTY ACID SYNTHASE"/>
    <property type="match status" value="1"/>
</dbReference>
<gene>
    <name evidence="3" type="ORF">ACFFTR_45045</name>
</gene>
<dbReference type="Pfam" id="PF00668">
    <property type="entry name" value="Condensation"/>
    <property type="match status" value="1"/>
</dbReference>
<dbReference type="PANTHER" id="PTHR45527">
    <property type="entry name" value="NONRIBOSOMAL PEPTIDE SYNTHETASE"/>
    <property type="match status" value="1"/>
</dbReference>
<dbReference type="Gene3D" id="3.30.559.10">
    <property type="entry name" value="Chloramphenicol acetyltransferase-like domain"/>
    <property type="match status" value="1"/>
</dbReference>
<dbReference type="EMBL" id="JBHMCA010000075">
    <property type="protein sequence ID" value="MFB9450292.1"/>
    <property type="molecule type" value="Genomic_DNA"/>
</dbReference>
<feature type="non-terminal residue" evidence="3">
    <location>
        <position position="405"/>
    </location>
</feature>
<evidence type="ECO:0000313" key="3">
    <source>
        <dbReference type="EMBL" id="MFB9450292.1"/>
    </source>
</evidence>
<dbReference type="InterPro" id="IPR000873">
    <property type="entry name" value="AMP-dep_synth/lig_dom"/>
</dbReference>
<keyword evidence="4" id="KW-1185">Reference proteome</keyword>
<dbReference type="InterPro" id="IPR020845">
    <property type="entry name" value="AMP-binding_CS"/>
</dbReference>
<feature type="domain" description="AMP-dependent synthetase/ligase" evidence="1">
    <location>
        <begin position="215"/>
        <end position="304"/>
    </location>
</feature>
<dbReference type="RefSeq" id="WP_380031035.1">
    <property type="nucleotide sequence ID" value="NZ_JBHMCA010000075.1"/>
</dbReference>
<dbReference type="InterPro" id="IPR001242">
    <property type="entry name" value="Condensation_dom"/>
</dbReference>
<evidence type="ECO:0000259" key="2">
    <source>
        <dbReference type="Pfam" id="PF00668"/>
    </source>
</evidence>
<protein>
    <submittedName>
        <fullName evidence="3">AMP-binding protein</fullName>
    </submittedName>
</protein>
<dbReference type="Proteomes" id="UP001589608">
    <property type="component" value="Unassembled WGS sequence"/>
</dbReference>
<name>A0ABV5MN38_9ACTN</name>
<feature type="domain" description="Condensation" evidence="2">
    <location>
        <begin position="1"/>
        <end position="194"/>
    </location>
</feature>
<comment type="caution">
    <text evidence="3">The sequence shown here is derived from an EMBL/GenBank/DDBJ whole genome shotgun (WGS) entry which is preliminary data.</text>
</comment>
<organism evidence="3 4">
    <name type="scientific">Dactylosporangium vinaceum</name>
    <dbReference type="NCBI Taxonomy" id="53362"/>
    <lineage>
        <taxon>Bacteria</taxon>
        <taxon>Bacillati</taxon>
        <taxon>Actinomycetota</taxon>
        <taxon>Actinomycetes</taxon>
        <taxon>Micromonosporales</taxon>
        <taxon>Micromonosporaceae</taxon>
        <taxon>Dactylosporangium</taxon>
    </lineage>
</organism>
<dbReference type="Pfam" id="PF00501">
    <property type="entry name" value="AMP-binding"/>
    <property type="match status" value="2"/>
</dbReference>
<dbReference type="Gene3D" id="3.30.559.30">
    <property type="entry name" value="Nonribosomal peptide synthetase, condensation domain"/>
    <property type="match status" value="1"/>
</dbReference>
<evidence type="ECO:0000259" key="1">
    <source>
        <dbReference type="Pfam" id="PF00501"/>
    </source>
</evidence>
<dbReference type="SUPFAM" id="SSF56801">
    <property type="entry name" value="Acetyl-CoA synthetase-like"/>
    <property type="match status" value="1"/>
</dbReference>
<accession>A0ABV5MN38</accession>
<dbReference type="InterPro" id="IPR023213">
    <property type="entry name" value="CAT-like_dom_sf"/>
</dbReference>
<reference evidence="3 4" key="1">
    <citation type="submission" date="2024-09" db="EMBL/GenBank/DDBJ databases">
        <authorList>
            <person name="Sun Q."/>
            <person name="Mori K."/>
        </authorList>
    </citation>
    <scope>NUCLEOTIDE SEQUENCE [LARGE SCALE GENOMIC DNA]</scope>
    <source>
        <strain evidence="3 4">JCM 3307</strain>
    </source>
</reference>
<evidence type="ECO:0000313" key="4">
    <source>
        <dbReference type="Proteomes" id="UP001589608"/>
    </source>
</evidence>
<sequence>MLVQASLAVTLSRLGAGTDIPIGVAVAGRTDQALDDLVGFFVNTLVLRTDLSGDPTFAEVLHRVRQTGLDAFGHQDVPFERLVEELAPARSLARHPLFQVMLTVQNAARTALRLPGVDVAPARPAGPVFAKFDLDVSVSEVADGGGLRGVVVAARDLFDVETVERVVGCWLRVLSTVAADPLVRLRRVQLVDRAQVLSAWTPTDAATVPELIAARVAEAPDAMAVGGLSYRELDERSNRVANHLRGRGVGPESIVGVRMPRGVPLVVVLLGVWKAGGAYLPIDLDHPAERVAYILAESGVDIVLDGEPAGSPDPVESGLLPGHAAYVIYTSGSTGVPKGVVVSQASLADLVRDRAWSLSAGSRVLFQAPHAFDASMFELWVPLCAGASVVFEQLQATHVHVTAGL</sequence>